<keyword evidence="4" id="KW-1185">Reference proteome</keyword>
<keyword evidence="2" id="KW-0456">Lyase</keyword>
<dbReference type="GO" id="GO:0016829">
    <property type="term" value="F:lyase activity"/>
    <property type="evidence" value="ECO:0007669"/>
    <property type="project" value="UniProtKB-UniRule"/>
</dbReference>
<accession>A0A1J7C1T8</accession>
<dbReference type="GO" id="GO:0016151">
    <property type="term" value="F:nickel cation binding"/>
    <property type="evidence" value="ECO:0007669"/>
    <property type="project" value="UniProtKB-UniRule"/>
</dbReference>
<reference evidence="3 4" key="1">
    <citation type="submission" date="2016-10" db="EMBL/GenBank/DDBJ databases">
        <title>Genome sequence of Streptomyces gilvigriseus MUSC 26.</title>
        <authorList>
            <person name="Lee L.-H."/>
            <person name="Ser H.-L."/>
        </authorList>
    </citation>
    <scope>NUCLEOTIDE SEQUENCE [LARGE SCALE GENOMIC DNA]</scope>
    <source>
        <strain evidence="3 4">MUSC 26</strain>
    </source>
</reference>
<organism evidence="3 4">
    <name type="scientific">Mangrovactinospora gilvigrisea</name>
    <dbReference type="NCBI Taxonomy" id="1428644"/>
    <lineage>
        <taxon>Bacteria</taxon>
        <taxon>Bacillati</taxon>
        <taxon>Actinomycetota</taxon>
        <taxon>Actinomycetes</taxon>
        <taxon>Kitasatosporales</taxon>
        <taxon>Streptomycetaceae</taxon>
        <taxon>Mangrovactinospora</taxon>
    </lineage>
</organism>
<protein>
    <recommendedName>
        <fullName evidence="2">Pyridinium-3,5-bisthiocarboxylic acid mononucleotide nickel insertion protein</fullName>
        <shortName evidence="2">P2TMN nickel insertion protein</shortName>
        <ecNumber evidence="2">4.99.1.12</ecNumber>
    </recommendedName>
    <alternativeName>
        <fullName evidence="2">Nickel-pincer cofactor biosynthesis protein LarC</fullName>
    </alternativeName>
</protein>
<dbReference type="EC" id="4.99.1.12" evidence="2"/>
<evidence type="ECO:0000256" key="2">
    <source>
        <dbReference type="HAMAP-Rule" id="MF_01074"/>
    </source>
</evidence>
<dbReference type="Pfam" id="PF01969">
    <property type="entry name" value="Ni_insertion"/>
    <property type="match status" value="1"/>
</dbReference>
<keyword evidence="1 2" id="KW-0533">Nickel</keyword>
<dbReference type="NCBIfam" id="TIGR00299">
    <property type="entry name" value="nickel pincer cofactor biosynthesis protein LarC"/>
    <property type="match status" value="1"/>
</dbReference>
<dbReference type="AlphaFoldDB" id="A0A1J7C1T8"/>
<evidence type="ECO:0000313" key="3">
    <source>
        <dbReference type="EMBL" id="OIV35536.1"/>
    </source>
</evidence>
<dbReference type="Gene3D" id="3.30.70.1380">
    <property type="entry name" value="Transcriptional regulatory protein pf0864 domain like"/>
    <property type="match status" value="1"/>
</dbReference>
<dbReference type="PANTHER" id="PTHR36566">
    <property type="entry name" value="NICKEL INSERTION PROTEIN-RELATED"/>
    <property type="match status" value="1"/>
</dbReference>
<comment type="similarity">
    <text evidence="2">Belongs to the LarC family.</text>
</comment>
<dbReference type="STRING" id="1428644.BIV57_20960"/>
<comment type="caution">
    <text evidence="3">The sequence shown here is derived from an EMBL/GenBank/DDBJ whole genome shotgun (WGS) entry which is preliminary data.</text>
</comment>
<sequence length="395" mass="40173">MNLIWLNPFSGISGDMLLGALLDLGAPLDDIRAAVASTGLTGWELTAERVVNGGIAATHARTATTDTATHRSAAALLEMVSRAEPAPVAAAARRAVTAIAEAEGTLHDQDPATVHLHEIGGWDTVIDTVGAAAALHALGGPRLSSAPPALGTGSVRTRHGVMPSPAPATMALLAAAGAPAVGADVPFETVTPTGAALLGVHAERFGPMPAMTLRRIGYGAGTKEFPGRANVLPAVLGDAPSGSDAAHLPQELLETNVDDVTGEVLGHLLGVLLAAGAADAWITPVVMKKNRPAHTVHVLADPGAPADRLAELLLRETGSLGLRRSPLTKLALPRRTAEVDVRGHRIRVKAGPHGAKPEHDDVAAAAAALGAPLRAVADEARAAFHGSTTFDAPSD</sequence>
<evidence type="ECO:0000313" key="4">
    <source>
        <dbReference type="Proteomes" id="UP000243342"/>
    </source>
</evidence>
<dbReference type="OrthoDB" id="9765625at2"/>
<evidence type="ECO:0000256" key="1">
    <source>
        <dbReference type="ARBA" id="ARBA00022596"/>
    </source>
</evidence>
<name>A0A1J7C1T8_9ACTN</name>
<comment type="catalytic activity">
    <reaction evidence="2">
        <text>Ni(II)-pyridinium-3,5-bisthiocarboxylate mononucleotide = pyridinium-3,5-bisthiocarboxylate mononucleotide + Ni(2+)</text>
        <dbReference type="Rhea" id="RHEA:54784"/>
        <dbReference type="ChEBI" id="CHEBI:49786"/>
        <dbReference type="ChEBI" id="CHEBI:137372"/>
        <dbReference type="ChEBI" id="CHEBI:137373"/>
        <dbReference type="EC" id="4.99.1.12"/>
    </reaction>
</comment>
<dbReference type="EMBL" id="MLCF01000145">
    <property type="protein sequence ID" value="OIV35536.1"/>
    <property type="molecule type" value="Genomic_DNA"/>
</dbReference>
<gene>
    <name evidence="2" type="primary">larC</name>
    <name evidence="3" type="ORF">BIV57_20960</name>
</gene>
<dbReference type="InterPro" id="IPR002822">
    <property type="entry name" value="Ni_insertion"/>
</dbReference>
<comment type="function">
    <text evidence="2">Involved in the biosynthesis of a nickel-pincer cofactor ((SCS)Ni(II) pincer complex). Binds Ni(2+), and functions in nickel delivery to pyridinium-3,5-bisthiocarboxylic acid mononucleotide (P2TMN), to form the mature cofactor. Is thus probably required for the activation of nickel-pincer cofactor-dependent enzymes.</text>
</comment>
<dbReference type="RefSeq" id="WP_071658490.1">
    <property type="nucleotide sequence ID" value="NZ_MLCF01000145.1"/>
</dbReference>
<proteinExistence type="inferred from homology"/>
<dbReference type="Proteomes" id="UP000243342">
    <property type="component" value="Unassembled WGS sequence"/>
</dbReference>
<dbReference type="PANTHER" id="PTHR36566:SF1">
    <property type="entry name" value="PYRIDINIUM-3,5-BISTHIOCARBOXYLIC ACID MONONUCLEOTIDE NICKEL INSERTION PROTEIN"/>
    <property type="match status" value="1"/>
</dbReference>
<dbReference type="HAMAP" id="MF_01074">
    <property type="entry name" value="LarC"/>
    <property type="match status" value="1"/>
</dbReference>
<dbReference type="GO" id="GO:0051604">
    <property type="term" value="P:protein maturation"/>
    <property type="evidence" value="ECO:0007669"/>
    <property type="project" value="UniProtKB-UniRule"/>
</dbReference>